<organism evidence="1 2">
    <name type="scientific">Clavelina lepadiformis</name>
    <name type="common">Light-bulb sea squirt</name>
    <name type="synonym">Ascidia lepadiformis</name>
    <dbReference type="NCBI Taxonomy" id="159417"/>
    <lineage>
        <taxon>Eukaryota</taxon>
        <taxon>Metazoa</taxon>
        <taxon>Chordata</taxon>
        <taxon>Tunicata</taxon>
        <taxon>Ascidiacea</taxon>
        <taxon>Aplousobranchia</taxon>
        <taxon>Clavelinidae</taxon>
        <taxon>Clavelina</taxon>
    </lineage>
</organism>
<protein>
    <submittedName>
        <fullName evidence="1">Uncharacterized protein</fullName>
    </submittedName>
</protein>
<comment type="caution">
    <text evidence="1">The sequence shown here is derived from an EMBL/GenBank/DDBJ whole genome shotgun (WGS) entry which is preliminary data.</text>
</comment>
<accession>A0ABP0GUX1</accession>
<proteinExistence type="predicted"/>
<evidence type="ECO:0000313" key="2">
    <source>
        <dbReference type="Proteomes" id="UP001642483"/>
    </source>
</evidence>
<name>A0ABP0GUX1_CLALP</name>
<dbReference type="EMBL" id="CAWYQH010000141">
    <property type="protein sequence ID" value="CAK8694594.1"/>
    <property type="molecule type" value="Genomic_DNA"/>
</dbReference>
<reference evidence="1 2" key="1">
    <citation type="submission" date="2024-02" db="EMBL/GenBank/DDBJ databases">
        <authorList>
            <person name="Daric V."/>
            <person name="Darras S."/>
        </authorList>
    </citation>
    <scope>NUCLEOTIDE SEQUENCE [LARGE SCALE GENOMIC DNA]</scope>
</reference>
<dbReference type="Proteomes" id="UP001642483">
    <property type="component" value="Unassembled WGS sequence"/>
</dbReference>
<keyword evidence="2" id="KW-1185">Reference proteome</keyword>
<sequence>MPPLEFRNVLRSTEQEQVSLMPYPGRLQPGRRTAVENGLTQVLILQNFISQASTPVLVFIGCTHSFRSGVRFSKFANIQFASGPNDVIQQIIF</sequence>
<evidence type="ECO:0000313" key="1">
    <source>
        <dbReference type="EMBL" id="CAK8694594.1"/>
    </source>
</evidence>
<gene>
    <name evidence="1" type="ORF">CVLEPA_LOCUS27955</name>
</gene>